<evidence type="ECO:0000313" key="1">
    <source>
        <dbReference type="EMBL" id="KAI5669718.1"/>
    </source>
</evidence>
<dbReference type="Proteomes" id="UP001060085">
    <property type="component" value="Linkage Group LG04"/>
</dbReference>
<keyword evidence="2" id="KW-1185">Reference proteome</keyword>
<proteinExistence type="predicted"/>
<accession>A0ACC0BAT0</accession>
<protein>
    <submittedName>
        <fullName evidence="1">Uncharacterized protein</fullName>
    </submittedName>
</protein>
<dbReference type="EMBL" id="CM044704">
    <property type="protein sequence ID" value="KAI5669718.1"/>
    <property type="molecule type" value="Genomic_DNA"/>
</dbReference>
<evidence type="ECO:0000313" key="2">
    <source>
        <dbReference type="Proteomes" id="UP001060085"/>
    </source>
</evidence>
<organism evidence="1 2">
    <name type="scientific">Catharanthus roseus</name>
    <name type="common">Madagascar periwinkle</name>
    <name type="synonym">Vinca rosea</name>
    <dbReference type="NCBI Taxonomy" id="4058"/>
    <lineage>
        <taxon>Eukaryota</taxon>
        <taxon>Viridiplantae</taxon>
        <taxon>Streptophyta</taxon>
        <taxon>Embryophyta</taxon>
        <taxon>Tracheophyta</taxon>
        <taxon>Spermatophyta</taxon>
        <taxon>Magnoliopsida</taxon>
        <taxon>eudicotyledons</taxon>
        <taxon>Gunneridae</taxon>
        <taxon>Pentapetalae</taxon>
        <taxon>asterids</taxon>
        <taxon>lamiids</taxon>
        <taxon>Gentianales</taxon>
        <taxon>Apocynaceae</taxon>
        <taxon>Rauvolfioideae</taxon>
        <taxon>Vinceae</taxon>
        <taxon>Catharanthinae</taxon>
        <taxon>Catharanthus</taxon>
    </lineage>
</organism>
<reference evidence="2" key="1">
    <citation type="journal article" date="2023" name="Nat. Plants">
        <title>Single-cell RNA sequencing provides a high-resolution roadmap for understanding the multicellular compartmentation of specialized metabolism.</title>
        <authorList>
            <person name="Sun S."/>
            <person name="Shen X."/>
            <person name="Li Y."/>
            <person name="Li Y."/>
            <person name="Wang S."/>
            <person name="Li R."/>
            <person name="Zhang H."/>
            <person name="Shen G."/>
            <person name="Guo B."/>
            <person name="Wei J."/>
            <person name="Xu J."/>
            <person name="St-Pierre B."/>
            <person name="Chen S."/>
            <person name="Sun C."/>
        </authorList>
    </citation>
    <scope>NUCLEOTIDE SEQUENCE [LARGE SCALE GENOMIC DNA]</scope>
</reference>
<sequence length="224" mass="25602">MALDVVCDFGMSRLKHHTFLSSKSTAGTAEWMAPEVLRNEPCNEKSDVYSFGVILWELATLEVPWTGMNSMQVVGAVGFQGRRLKIPDRVDAVVAEIITDCWDSNPEKRPTFGEIIARLKCLQRLVVQKADAEKSKSLFLCSKSQGGLGVAQLFVSESCRWKEAVQHTKRVLDWEVLVHSKWGFDTANFCRRSEQSIYILHDRLLLHKEVQWRRKISSEFLQKT</sequence>
<comment type="caution">
    <text evidence="1">The sequence shown here is derived from an EMBL/GenBank/DDBJ whole genome shotgun (WGS) entry which is preliminary data.</text>
</comment>
<gene>
    <name evidence="1" type="ORF">M9H77_19571</name>
</gene>
<name>A0ACC0BAT0_CATRO</name>